<dbReference type="EMBL" id="CP121682">
    <property type="protein sequence ID" value="WGD40150.1"/>
    <property type="molecule type" value="Genomic_DNA"/>
</dbReference>
<organism evidence="2 3">
    <name type="scientific">Streptomyces cathayae</name>
    <dbReference type="NCBI Taxonomy" id="3031124"/>
    <lineage>
        <taxon>Bacteria</taxon>
        <taxon>Bacillati</taxon>
        <taxon>Actinomycetota</taxon>
        <taxon>Actinomycetes</taxon>
        <taxon>Kitasatosporales</taxon>
        <taxon>Streptomycetaceae</taxon>
        <taxon>Streptomyces</taxon>
    </lineage>
</organism>
<sequence length="293" mass="31192">MNGVLSELGRRLAERLVALLVLPGLLYLGAALSAAALGGARLDEAGRAARRAVAPITGAVATPSASSWLSVALLLTAVLLAAGASGLAAQAAGAVVDRLWAGPWPDWAERLARPLTDRRARAWDAADRLREGTTGAELDARTARRNRIGLQRPSAPTWMADRLRAADARIWQEYGLDLTVSWPRLWLVLPDSSRTAVQAARERLAATTLLAGWGVLYALLGLLWWPAVAVGVVIGVTAWRRTRAAFDTLAELVEAVVDVHGPELAAALGVPVPDQRLTPPIGRGLVERFRKSS</sequence>
<feature type="transmembrane region" description="Helical" evidence="1">
    <location>
        <begin position="204"/>
        <end position="225"/>
    </location>
</feature>
<keyword evidence="1" id="KW-0472">Membrane</keyword>
<evidence type="ECO:0000313" key="3">
    <source>
        <dbReference type="Proteomes" id="UP001216440"/>
    </source>
</evidence>
<keyword evidence="1" id="KW-0812">Transmembrane</keyword>
<dbReference type="RefSeq" id="WP_279333169.1">
    <property type="nucleotide sequence ID" value="NZ_CP121682.1"/>
</dbReference>
<reference evidence="2 3" key="1">
    <citation type="submission" date="2023-03" db="EMBL/GenBank/DDBJ databases">
        <authorList>
            <person name="Mo P."/>
        </authorList>
    </citation>
    <scope>NUCLEOTIDE SEQUENCE [LARGE SCALE GENOMIC DNA]</scope>
    <source>
        <strain evidence="2 3">HUAS 5</strain>
    </source>
</reference>
<dbReference type="Proteomes" id="UP001216440">
    <property type="component" value="Chromosome"/>
</dbReference>
<evidence type="ECO:0000256" key="1">
    <source>
        <dbReference type="SAM" id="Phobius"/>
    </source>
</evidence>
<protein>
    <recommendedName>
        <fullName evidence="4">Vegetative cell wall protein gp1</fullName>
    </recommendedName>
</protein>
<proteinExistence type="predicted"/>
<accession>A0ABY8K021</accession>
<keyword evidence="1" id="KW-1133">Transmembrane helix</keyword>
<feature type="transmembrane region" description="Helical" evidence="1">
    <location>
        <begin position="68"/>
        <end position="89"/>
    </location>
</feature>
<feature type="transmembrane region" description="Helical" evidence="1">
    <location>
        <begin position="16"/>
        <end position="37"/>
    </location>
</feature>
<keyword evidence="3" id="KW-1185">Reference proteome</keyword>
<evidence type="ECO:0008006" key="4">
    <source>
        <dbReference type="Google" id="ProtNLM"/>
    </source>
</evidence>
<evidence type="ECO:0000313" key="2">
    <source>
        <dbReference type="EMBL" id="WGD40150.1"/>
    </source>
</evidence>
<name>A0ABY8K021_9ACTN</name>
<gene>
    <name evidence="2" type="ORF">PYS65_08415</name>
</gene>